<accession>A0A6J6MVD2</accession>
<dbReference type="InterPro" id="IPR029058">
    <property type="entry name" value="AB_hydrolase_fold"/>
</dbReference>
<proteinExistence type="predicted"/>
<evidence type="ECO:0000259" key="2">
    <source>
        <dbReference type="Pfam" id="PF00561"/>
    </source>
</evidence>
<reference evidence="3" key="1">
    <citation type="submission" date="2020-05" db="EMBL/GenBank/DDBJ databases">
        <authorList>
            <person name="Chiriac C."/>
            <person name="Salcher M."/>
            <person name="Ghai R."/>
            <person name="Kavagutti S V."/>
        </authorList>
    </citation>
    <scope>NUCLEOTIDE SEQUENCE</scope>
</reference>
<dbReference type="AlphaFoldDB" id="A0A6J6MVD2"/>
<evidence type="ECO:0000313" key="3">
    <source>
        <dbReference type="EMBL" id="CAB4678240.1"/>
    </source>
</evidence>
<protein>
    <submittedName>
        <fullName evidence="3">Unannotated protein</fullName>
    </submittedName>
</protein>
<dbReference type="EMBL" id="CAEZWU010000219">
    <property type="protein sequence ID" value="CAB4678240.1"/>
    <property type="molecule type" value="Genomic_DNA"/>
</dbReference>
<dbReference type="PANTHER" id="PTHR43798:SF31">
    <property type="entry name" value="AB HYDROLASE SUPERFAMILY PROTEIN YCLE"/>
    <property type="match status" value="1"/>
</dbReference>
<dbReference type="GO" id="GO:0016787">
    <property type="term" value="F:hydrolase activity"/>
    <property type="evidence" value="ECO:0007669"/>
    <property type="project" value="UniProtKB-KW"/>
</dbReference>
<gene>
    <name evidence="3" type="ORF">UFOPK2292_01240</name>
</gene>
<dbReference type="InterPro" id="IPR050266">
    <property type="entry name" value="AB_hydrolase_sf"/>
</dbReference>
<name>A0A6J6MVD2_9ZZZZ</name>
<sequence length="236" mass="25612">MDVSTGFTTTALPPVLMVHGWAGSFARTWQLSGVETLLQETGRKVIGVDLLGHGTAEKPHDQTAYSDLSLPIRQKANDSQIDAVGFSLGAVALLHAATINPGMFRKLILLGIGDGMFEPHNPKDSELIISGIDGTADVENTLARQFGNYARHSDNDPLALRAVLQRPRGAVFTKENAAAITADVLVLVGDRDFVLPADELVKSFKNANFKLLKNCDHFASTDNFTFIDAMLEFFKD</sequence>
<keyword evidence="1" id="KW-0378">Hydrolase</keyword>
<dbReference type="Pfam" id="PF00561">
    <property type="entry name" value="Abhydrolase_1"/>
    <property type="match status" value="1"/>
</dbReference>
<organism evidence="3">
    <name type="scientific">freshwater metagenome</name>
    <dbReference type="NCBI Taxonomy" id="449393"/>
    <lineage>
        <taxon>unclassified sequences</taxon>
        <taxon>metagenomes</taxon>
        <taxon>ecological metagenomes</taxon>
    </lineage>
</organism>
<feature type="domain" description="AB hydrolase-1" evidence="2">
    <location>
        <begin position="13"/>
        <end position="119"/>
    </location>
</feature>
<dbReference type="SUPFAM" id="SSF53474">
    <property type="entry name" value="alpha/beta-Hydrolases"/>
    <property type="match status" value="1"/>
</dbReference>
<dbReference type="GO" id="GO:0016020">
    <property type="term" value="C:membrane"/>
    <property type="evidence" value="ECO:0007669"/>
    <property type="project" value="TreeGrafter"/>
</dbReference>
<evidence type="ECO:0000256" key="1">
    <source>
        <dbReference type="ARBA" id="ARBA00022801"/>
    </source>
</evidence>
<dbReference type="InterPro" id="IPR000073">
    <property type="entry name" value="AB_hydrolase_1"/>
</dbReference>
<dbReference type="Gene3D" id="3.40.50.1820">
    <property type="entry name" value="alpha/beta hydrolase"/>
    <property type="match status" value="1"/>
</dbReference>
<dbReference type="PANTHER" id="PTHR43798">
    <property type="entry name" value="MONOACYLGLYCEROL LIPASE"/>
    <property type="match status" value="1"/>
</dbReference>